<keyword evidence="3" id="KW-1185">Reference proteome</keyword>
<accession>A0A7R8YYG1</accession>
<evidence type="ECO:0000313" key="3">
    <source>
        <dbReference type="Proteomes" id="UP000594454"/>
    </source>
</evidence>
<dbReference type="InParanoid" id="A0A7R8YYG1"/>
<protein>
    <submittedName>
        <fullName evidence="2">Uncharacterized protein</fullName>
    </submittedName>
</protein>
<name>A0A7R8YYG1_HERIL</name>
<gene>
    <name evidence="2" type="ORF">HERILL_LOCUS11974</name>
</gene>
<sequence>MEEKSTAANSDPKPSDVKKSSPVKGIPSWKSRPLAGSLKQSNSAIGSSTISSTPAPHSVRFLQVAYP</sequence>
<feature type="region of interest" description="Disordered" evidence="1">
    <location>
        <begin position="1"/>
        <end position="67"/>
    </location>
</feature>
<evidence type="ECO:0000256" key="1">
    <source>
        <dbReference type="SAM" id="MobiDB-lite"/>
    </source>
</evidence>
<dbReference type="EMBL" id="LR899012">
    <property type="protein sequence ID" value="CAD7089420.1"/>
    <property type="molecule type" value="Genomic_DNA"/>
</dbReference>
<dbReference type="Proteomes" id="UP000594454">
    <property type="component" value="Chromosome 4"/>
</dbReference>
<feature type="compositionally biased region" description="Low complexity" evidence="1">
    <location>
        <begin position="41"/>
        <end position="56"/>
    </location>
</feature>
<reference evidence="2 3" key="1">
    <citation type="submission" date="2020-11" db="EMBL/GenBank/DDBJ databases">
        <authorList>
            <person name="Wallbank WR R."/>
            <person name="Pardo Diaz C."/>
            <person name="Kozak K."/>
            <person name="Martin S."/>
            <person name="Jiggins C."/>
            <person name="Moest M."/>
            <person name="Warren A I."/>
            <person name="Generalovic N T."/>
            <person name="Byers J.R.P. K."/>
            <person name="Montejo-Kovacevich G."/>
            <person name="Yen C E."/>
        </authorList>
    </citation>
    <scope>NUCLEOTIDE SEQUENCE [LARGE SCALE GENOMIC DNA]</scope>
</reference>
<evidence type="ECO:0000313" key="2">
    <source>
        <dbReference type="EMBL" id="CAD7089420.1"/>
    </source>
</evidence>
<proteinExistence type="predicted"/>
<dbReference type="AlphaFoldDB" id="A0A7R8YYG1"/>
<organism evidence="2 3">
    <name type="scientific">Hermetia illucens</name>
    <name type="common">Black soldier fly</name>
    <dbReference type="NCBI Taxonomy" id="343691"/>
    <lineage>
        <taxon>Eukaryota</taxon>
        <taxon>Metazoa</taxon>
        <taxon>Ecdysozoa</taxon>
        <taxon>Arthropoda</taxon>
        <taxon>Hexapoda</taxon>
        <taxon>Insecta</taxon>
        <taxon>Pterygota</taxon>
        <taxon>Neoptera</taxon>
        <taxon>Endopterygota</taxon>
        <taxon>Diptera</taxon>
        <taxon>Brachycera</taxon>
        <taxon>Stratiomyomorpha</taxon>
        <taxon>Stratiomyidae</taxon>
        <taxon>Hermetiinae</taxon>
        <taxon>Hermetia</taxon>
    </lineage>
</organism>